<evidence type="ECO:0000313" key="2">
    <source>
        <dbReference type="EMBL" id="CCX33420.1"/>
    </source>
</evidence>
<feature type="chain" id="PRO_5004652640" evidence="1">
    <location>
        <begin position="17"/>
        <end position="257"/>
    </location>
</feature>
<accession>U4LU61</accession>
<evidence type="ECO:0000313" key="3">
    <source>
        <dbReference type="Proteomes" id="UP000018144"/>
    </source>
</evidence>
<keyword evidence="3" id="KW-1185">Reference proteome</keyword>
<protein>
    <submittedName>
        <fullName evidence="2">Uncharacterized protein</fullName>
    </submittedName>
</protein>
<dbReference type="AlphaFoldDB" id="U4LU61"/>
<reference evidence="2 3" key="1">
    <citation type="journal article" date="2013" name="PLoS Genet.">
        <title>The genome and development-dependent transcriptomes of Pyronema confluens: a window into fungal evolution.</title>
        <authorList>
            <person name="Traeger S."/>
            <person name="Altegoer F."/>
            <person name="Freitag M."/>
            <person name="Gabaldon T."/>
            <person name="Kempken F."/>
            <person name="Kumar A."/>
            <person name="Marcet-Houben M."/>
            <person name="Poggeler S."/>
            <person name="Stajich J.E."/>
            <person name="Nowrousian M."/>
        </authorList>
    </citation>
    <scope>NUCLEOTIDE SEQUENCE [LARGE SCALE GENOMIC DNA]</scope>
    <source>
        <strain evidence="3">CBS 100304</strain>
        <tissue evidence="2">Vegetative mycelium</tissue>
    </source>
</reference>
<dbReference type="Proteomes" id="UP000018144">
    <property type="component" value="Unassembled WGS sequence"/>
</dbReference>
<keyword evidence="1" id="KW-0732">Signal</keyword>
<evidence type="ECO:0000256" key="1">
    <source>
        <dbReference type="SAM" id="SignalP"/>
    </source>
</evidence>
<name>U4LU61_PYROM</name>
<proteinExistence type="predicted"/>
<feature type="signal peptide" evidence="1">
    <location>
        <begin position="1"/>
        <end position="16"/>
    </location>
</feature>
<dbReference type="EMBL" id="HF936056">
    <property type="protein sequence ID" value="CCX33420.1"/>
    <property type="molecule type" value="Genomic_DNA"/>
</dbReference>
<gene>
    <name evidence="2" type="ORF">PCON_01101</name>
</gene>
<sequence length="257" mass="28539">MRFLILALSLAIDALTVPTPLQSTDFVAPDTSLWEGPPRFTGLTIPEFCRKNPGALHCPGKLDSGNALLTAKNIMVTENKNSATLPNQLQVGWDSNYAGKTTEESTIALFDFPAGMEGKQCRFQFISDPAIDVVKFMPAGAFNVWKLGQPKVAWDQKITWDNKPQREVVLATFLTDKELINDSMNGKWQHKFYYGPGYRTQRYSRVNTFDCPKAGKIAYEVASGIKMTGEEIEGSKIIVRGERAGLGIEIIGLKSQW</sequence>
<dbReference type="OrthoDB" id="4657524at2759"/>
<organism evidence="2 3">
    <name type="scientific">Pyronema omphalodes (strain CBS 100304)</name>
    <name type="common">Pyronema confluens</name>
    <dbReference type="NCBI Taxonomy" id="1076935"/>
    <lineage>
        <taxon>Eukaryota</taxon>
        <taxon>Fungi</taxon>
        <taxon>Dikarya</taxon>
        <taxon>Ascomycota</taxon>
        <taxon>Pezizomycotina</taxon>
        <taxon>Pezizomycetes</taxon>
        <taxon>Pezizales</taxon>
        <taxon>Pyronemataceae</taxon>
        <taxon>Pyronema</taxon>
    </lineage>
</organism>